<feature type="compositionally biased region" description="Basic and acidic residues" evidence="1">
    <location>
        <begin position="18"/>
        <end position="27"/>
    </location>
</feature>
<proteinExistence type="predicted"/>
<protein>
    <submittedName>
        <fullName evidence="2">Uncharacterized protein</fullName>
    </submittedName>
</protein>
<evidence type="ECO:0000313" key="3">
    <source>
        <dbReference type="Proteomes" id="UP001055439"/>
    </source>
</evidence>
<dbReference type="EMBL" id="CP097508">
    <property type="protein sequence ID" value="URE12705.1"/>
    <property type="molecule type" value="Genomic_DNA"/>
</dbReference>
<gene>
    <name evidence="2" type="ORF">MUK42_22484</name>
</gene>
<feature type="compositionally biased region" description="Acidic residues" evidence="1">
    <location>
        <begin position="35"/>
        <end position="65"/>
    </location>
</feature>
<feature type="region of interest" description="Disordered" evidence="1">
    <location>
        <begin position="1"/>
        <end position="138"/>
    </location>
</feature>
<evidence type="ECO:0000313" key="2">
    <source>
        <dbReference type="EMBL" id="URE12705.1"/>
    </source>
</evidence>
<name>A0A9E7GDY2_9LILI</name>
<dbReference type="Proteomes" id="UP001055439">
    <property type="component" value="Chromosome 6"/>
</dbReference>
<accession>A0A9E7GDY2</accession>
<dbReference type="AlphaFoldDB" id="A0A9E7GDY2"/>
<sequence>MGCGGGLPSTGGRQPRHQPREDRKQKSESNVAAAAEEEAAEAGDEDDGLKEVEDVEGEVVEEGEPELGVLPPPGSGETWLPRPMGRLVELPEPAALPHHRPPPPPKGQTLETSTVRKASPAMRGWRAGDVNTSKRDGI</sequence>
<keyword evidence="3" id="KW-1185">Reference proteome</keyword>
<organism evidence="2 3">
    <name type="scientific">Musa troglodytarum</name>
    <name type="common">fe'i banana</name>
    <dbReference type="NCBI Taxonomy" id="320322"/>
    <lineage>
        <taxon>Eukaryota</taxon>
        <taxon>Viridiplantae</taxon>
        <taxon>Streptophyta</taxon>
        <taxon>Embryophyta</taxon>
        <taxon>Tracheophyta</taxon>
        <taxon>Spermatophyta</taxon>
        <taxon>Magnoliopsida</taxon>
        <taxon>Liliopsida</taxon>
        <taxon>Zingiberales</taxon>
        <taxon>Musaceae</taxon>
        <taxon>Musa</taxon>
    </lineage>
</organism>
<reference evidence="2" key="1">
    <citation type="submission" date="2022-05" db="EMBL/GenBank/DDBJ databases">
        <title>The Musa troglodytarum L. genome provides insights into the mechanism of non-climacteric behaviour and enrichment of carotenoids.</title>
        <authorList>
            <person name="Wang J."/>
        </authorList>
    </citation>
    <scope>NUCLEOTIDE SEQUENCE</scope>
    <source>
        <tissue evidence="2">Leaf</tissue>
    </source>
</reference>
<evidence type="ECO:0000256" key="1">
    <source>
        <dbReference type="SAM" id="MobiDB-lite"/>
    </source>
</evidence>